<evidence type="ECO:0000313" key="3">
    <source>
        <dbReference type="Proteomes" id="UP001392437"/>
    </source>
</evidence>
<keyword evidence="3" id="KW-1185">Reference proteome</keyword>
<dbReference type="AlphaFoldDB" id="A0AAW0QDY3"/>
<evidence type="ECO:0000313" key="2">
    <source>
        <dbReference type="EMBL" id="KAK8100464.1"/>
    </source>
</evidence>
<evidence type="ECO:0000256" key="1">
    <source>
        <dbReference type="SAM" id="MobiDB-lite"/>
    </source>
</evidence>
<name>A0AAW0QDY3_9PEZI</name>
<protein>
    <submittedName>
        <fullName evidence="2">Uncharacterized protein</fullName>
    </submittedName>
</protein>
<comment type="caution">
    <text evidence="2">The sequence shown here is derived from an EMBL/GenBank/DDBJ whole genome shotgun (WGS) entry which is preliminary data.</text>
</comment>
<dbReference type="Proteomes" id="UP001392437">
    <property type="component" value="Unassembled WGS sequence"/>
</dbReference>
<sequence length="177" mass="19250">MASSFQTGSPDPSDNGGAEAAQDVATWFSREGSSVHEAYGVKTYYSADHSRFIPGSEPPVEHLKQLLVTFGSIPAPNQLATTESNQLDRCETSSLDLLSCSWEDVLDQLQAVKLGNPKLSKKTSRKADRFLASAAPYMQPWIELLPDEYGLGVIKGGLALLFAVSAAFRILTLSEYY</sequence>
<dbReference type="EMBL" id="JAQQWP010000009">
    <property type="protein sequence ID" value="KAK8100464.1"/>
    <property type="molecule type" value="Genomic_DNA"/>
</dbReference>
<accession>A0AAW0QDY3</accession>
<feature type="region of interest" description="Disordered" evidence="1">
    <location>
        <begin position="1"/>
        <end position="24"/>
    </location>
</feature>
<reference evidence="2 3" key="1">
    <citation type="submission" date="2023-01" db="EMBL/GenBank/DDBJ databases">
        <title>Analysis of 21 Apiospora genomes using comparative genomics revels a genus with tremendous synthesis potential of carbohydrate active enzymes and secondary metabolites.</title>
        <authorList>
            <person name="Sorensen T."/>
        </authorList>
    </citation>
    <scope>NUCLEOTIDE SEQUENCE [LARGE SCALE GENOMIC DNA]</scope>
    <source>
        <strain evidence="2 3">CBS 117206</strain>
    </source>
</reference>
<proteinExistence type="predicted"/>
<organism evidence="2 3">
    <name type="scientific">Apiospora kogelbergensis</name>
    <dbReference type="NCBI Taxonomy" id="1337665"/>
    <lineage>
        <taxon>Eukaryota</taxon>
        <taxon>Fungi</taxon>
        <taxon>Dikarya</taxon>
        <taxon>Ascomycota</taxon>
        <taxon>Pezizomycotina</taxon>
        <taxon>Sordariomycetes</taxon>
        <taxon>Xylariomycetidae</taxon>
        <taxon>Amphisphaeriales</taxon>
        <taxon>Apiosporaceae</taxon>
        <taxon>Apiospora</taxon>
    </lineage>
</organism>
<feature type="compositionally biased region" description="Polar residues" evidence="1">
    <location>
        <begin position="1"/>
        <end position="12"/>
    </location>
</feature>
<gene>
    <name evidence="2" type="ORF">PG999_010838</name>
</gene>